<name>A0ABU7GD93_9SPHN</name>
<evidence type="ECO:0000256" key="1">
    <source>
        <dbReference type="SAM" id="SignalP"/>
    </source>
</evidence>
<sequence length="146" mass="15088">MRDLIVATLIAVMAVSSPAMARERAEGAADPNTLTHGMVQLTLRVGQTKQLEVLEAFGAPNITTIDASGQEVWVFDRHATVTSDSSGGFSIGIGAGGGVGGAGVVGGLGFGKRKSKSESSQRTMTLIIKFDAGKVVSDFRSRSSAF</sequence>
<dbReference type="Proteomes" id="UP001343492">
    <property type="component" value="Unassembled WGS sequence"/>
</dbReference>
<evidence type="ECO:0008006" key="4">
    <source>
        <dbReference type="Google" id="ProtNLM"/>
    </source>
</evidence>
<protein>
    <recommendedName>
        <fullName evidence="4">Outer membrane protein assembly factor BamE</fullName>
    </recommendedName>
</protein>
<comment type="caution">
    <text evidence="2">The sequence shown here is derived from an EMBL/GenBank/DDBJ whole genome shotgun (WGS) entry which is preliminary data.</text>
</comment>
<gene>
    <name evidence="2" type="ORF">VRS74_03865</name>
</gene>
<evidence type="ECO:0000313" key="3">
    <source>
        <dbReference type="Proteomes" id="UP001343492"/>
    </source>
</evidence>
<proteinExistence type="predicted"/>
<accession>A0ABU7GD93</accession>
<feature type="chain" id="PRO_5045097863" description="Outer membrane protein assembly factor BamE" evidence="1">
    <location>
        <begin position="22"/>
        <end position="146"/>
    </location>
</feature>
<dbReference type="EMBL" id="JAZDQV010000003">
    <property type="protein sequence ID" value="MEE1876818.1"/>
    <property type="molecule type" value="Genomic_DNA"/>
</dbReference>
<reference evidence="2 3" key="1">
    <citation type="submission" date="2024-01" db="EMBL/GenBank/DDBJ databases">
        <title>The genome sequence of Erythrobacteraceae sp. strain 1XM1-14.</title>
        <authorList>
            <person name="Liu Y."/>
        </authorList>
    </citation>
    <scope>NUCLEOTIDE SEQUENCE [LARGE SCALE GENOMIC DNA]</scope>
    <source>
        <strain evidence="2 3">1XM1-14</strain>
    </source>
</reference>
<keyword evidence="3" id="KW-1185">Reference proteome</keyword>
<organism evidence="2 3">
    <name type="scientific">Altererythrobacter litoralis</name>
    <dbReference type="NCBI Taxonomy" id="3113904"/>
    <lineage>
        <taxon>Bacteria</taxon>
        <taxon>Pseudomonadati</taxon>
        <taxon>Pseudomonadota</taxon>
        <taxon>Alphaproteobacteria</taxon>
        <taxon>Sphingomonadales</taxon>
        <taxon>Erythrobacteraceae</taxon>
        <taxon>Altererythrobacter</taxon>
    </lineage>
</organism>
<dbReference type="RefSeq" id="WP_354143927.1">
    <property type="nucleotide sequence ID" value="NZ_JAZDQV010000003.1"/>
</dbReference>
<keyword evidence="1" id="KW-0732">Signal</keyword>
<feature type="signal peptide" evidence="1">
    <location>
        <begin position="1"/>
        <end position="21"/>
    </location>
</feature>
<evidence type="ECO:0000313" key="2">
    <source>
        <dbReference type="EMBL" id="MEE1876818.1"/>
    </source>
</evidence>